<feature type="domain" description="Endonuclease/exonuclease/phosphatase" evidence="2">
    <location>
        <begin position="9"/>
        <end position="383"/>
    </location>
</feature>
<dbReference type="Proteomes" id="UP000246132">
    <property type="component" value="Unassembled WGS sequence"/>
</dbReference>
<dbReference type="OrthoDB" id="9795156at2"/>
<dbReference type="EMBL" id="QFWV02000004">
    <property type="protein sequence ID" value="RKF07661.1"/>
    <property type="molecule type" value="Genomic_DNA"/>
</dbReference>
<organism evidence="3 4">
    <name type="scientific">Oceaniradius stylonematis</name>
    <dbReference type="NCBI Taxonomy" id="2184161"/>
    <lineage>
        <taxon>Bacteria</taxon>
        <taxon>Pseudomonadati</taxon>
        <taxon>Pseudomonadota</taxon>
        <taxon>Alphaproteobacteria</taxon>
        <taxon>Hyphomicrobiales</taxon>
        <taxon>Ahrensiaceae</taxon>
        <taxon>Oceaniradius</taxon>
    </lineage>
</organism>
<protein>
    <recommendedName>
        <fullName evidence="2">Endonuclease/exonuclease/phosphatase domain-containing protein</fullName>
    </recommendedName>
</protein>
<dbReference type="Gene3D" id="3.60.10.10">
    <property type="entry name" value="Endonuclease/exonuclease/phosphatase"/>
    <property type="match status" value="1"/>
</dbReference>
<dbReference type="InterPro" id="IPR005135">
    <property type="entry name" value="Endo/exonuclease/phosphatase"/>
</dbReference>
<evidence type="ECO:0000256" key="1">
    <source>
        <dbReference type="SAM" id="MobiDB-lite"/>
    </source>
</evidence>
<feature type="region of interest" description="Disordered" evidence="1">
    <location>
        <begin position="415"/>
        <end position="434"/>
    </location>
</feature>
<sequence length="498" mass="54780">MPSVKVCLWNIQNFGQNSEKYNGYDVTDRANTMRNAFVARFVHANAIDVLLIQEVSSSATAALTDLQGQLNALNAGGTQDWCFSWCGSAIARGNVDEVQQPRQVAFRTGARTEGYAVLWRNAQAARFTMIRGLYDIAAGTNGPGGAAVASPLNMSQRGRPTGETDGEFGATGGFMTHQKYPYQPRDPPPGYDLMDNWPRLSYPPTARADRLGIQWAKARRPVYVVLKLADAETLLCPVCVYHAPSKQTRASWGAYMSGLAREIYAINTVDGADAPEADDLVYVRKGVFGGDFNLSVNQDDWPGDYQYFTAPFSRSYDGGASRRAAPRENEGDNARRTTIQILGDNHRTPIDSADPNAYLKWKIDLIFYTSATGVRAERVNLLTELIGDAAGGTYSDPLESVADYMDEVEDGIDDAPDDRPERLHAETGPQVQVTKRRKKKRVQVWVPIISGAWGGTFTDWDESKTQFAAGDVTDARRAAEYLHIFVSDHLPLVATVPT</sequence>
<evidence type="ECO:0000313" key="4">
    <source>
        <dbReference type="Proteomes" id="UP000246132"/>
    </source>
</evidence>
<proteinExistence type="predicted"/>
<dbReference type="Pfam" id="PF03372">
    <property type="entry name" value="Exo_endo_phos"/>
    <property type="match status" value="1"/>
</dbReference>
<dbReference type="InterPro" id="IPR036691">
    <property type="entry name" value="Endo/exonu/phosph_ase_sf"/>
</dbReference>
<dbReference type="SUPFAM" id="SSF56219">
    <property type="entry name" value="DNase I-like"/>
    <property type="match status" value="1"/>
</dbReference>
<reference evidence="3 4" key="1">
    <citation type="journal article" date="2018" name="Int. J. Syst. Bacteriol.">
        <title>Oceaniradius stylonemae gen. nov., sp. nov., isolated from a red alga, Stylonema cornu-cervi.</title>
        <authorList>
            <person name="Jeong S."/>
        </authorList>
    </citation>
    <scope>NUCLEOTIDE SEQUENCE [LARGE SCALE GENOMIC DNA]</scope>
    <source>
        <strain evidence="3 4">StC1</strain>
    </source>
</reference>
<evidence type="ECO:0000259" key="2">
    <source>
        <dbReference type="Pfam" id="PF03372"/>
    </source>
</evidence>
<evidence type="ECO:0000313" key="3">
    <source>
        <dbReference type="EMBL" id="RKF07661.1"/>
    </source>
</evidence>
<accession>A0A3A8APN8</accession>
<dbReference type="AlphaFoldDB" id="A0A3A8APN8"/>
<gene>
    <name evidence="3" type="ORF">DEM25_007820</name>
</gene>
<dbReference type="GO" id="GO:0003824">
    <property type="term" value="F:catalytic activity"/>
    <property type="evidence" value="ECO:0007669"/>
    <property type="project" value="InterPro"/>
</dbReference>
<dbReference type="RefSeq" id="WP_109765513.1">
    <property type="nucleotide sequence ID" value="NZ_QFWV02000004.1"/>
</dbReference>
<comment type="caution">
    <text evidence="3">The sequence shown here is derived from an EMBL/GenBank/DDBJ whole genome shotgun (WGS) entry which is preliminary data.</text>
</comment>
<keyword evidence="4" id="KW-1185">Reference proteome</keyword>
<name>A0A3A8APN8_9HYPH</name>